<dbReference type="OrthoDB" id="8056972at2759"/>
<organism evidence="2 3">
    <name type="scientific">Drosophila busckii</name>
    <name type="common">Fruit fly</name>
    <dbReference type="NCBI Taxonomy" id="30019"/>
    <lineage>
        <taxon>Eukaryota</taxon>
        <taxon>Metazoa</taxon>
        <taxon>Ecdysozoa</taxon>
        <taxon>Arthropoda</taxon>
        <taxon>Hexapoda</taxon>
        <taxon>Insecta</taxon>
        <taxon>Pterygota</taxon>
        <taxon>Neoptera</taxon>
        <taxon>Endopterygota</taxon>
        <taxon>Diptera</taxon>
        <taxon>Brachycera</taxon>
        <taxon>Muscomorpha</taxon>
        <taxon>Ephydroidea</taxon>
        <taxon>Drosophilidae</taxon>
        <taxon>Drosophila</taxon>
    </lineage>
</organism>
<keyword evidence="1" id="KW-1133">Transmembrane helix</keyword>
<evidence type="ECO:0000313" key="3">
    <source>
        <dbReference type="Proteomes" id="UP000494163"/>
    </source>
</evidence>
<name>A0A0M4EI90_DROBS</name>
<sequence length="149" mass="17115">MPEEATYPKIKILFVNIIAILYKATALNVSRLHLDMREVKQLVHMSKQEIWMRQMFIFLISGLLLIRFLLCFVGLVTNIVAIYPILTNSQPELLMPSIFVQLFDNVILNIYEIVLGYAAVRFLQPEGLAVFAIFLTKMFIKTSCCISVL</sequence>
<dbReference type="OMA" id="FFWNTIY"/>
<dbReference type="Proteomes" id="UP000494163">
    <property type="component" value="Chromosome 3R"/>
</dbReference>
<reference evidence="2 3" key="1">
    <citation type="submission" date="2015-08" db="EMBL/GenBank/DDBJ databases">
        <title>Ancestral chromatin configuration constrains chromatin evolution on differentiating sex chromosomes in Drosophila.</title>
        <authorList>
            <person name="Zhou Q."/>
            <person name="Bachtrog D."/>
        </authorList>
    </citation>
    <scope>NUCLEOTIDE SEQUENCE [LARGE SCALE GENOMIC DNA]</scope>
    <source>
        <tissue evidence="2">Whole larvae</tissue>
    </source>
</reference>
<feature type="transmembrane region" description="Helical" evidence="1">
    <location>
        <begin position="55"/>
        <end position="86"/>
    </location>
</feature>
<keyword evidence="3" id="KW-1185">Reference proteome</keyword>
<dbReference type="EMBL" id="CP012526">
    <property type="protein sequence ID" value="ALC46334.1"/>
    <property type="molecule type" value="Genomic_DNA"/>
</dbReference>
<evidence type="ECO:0000313" key="2">
    <source>
        <dbReference type="EMBL" id="ALC46334.1"/>
    </source>
</evidence>
<keyword evidence="1" id="KW-0812">Transmembrane</keyword>
<evidence type="ECO:0000256" key="1">
    <source>
        <dbReference type="SAM" id="Phobius"/>
    </source>
</evidence>
<protein>
    <submittedName>
        <fullName evidence="2">CG34307</fullName>
    </submittedName>
</protein>
<dbReference type="AlphaFoldDB" id="A0A0M4EI90"/>
<gene>
    <name evidence="2" type="ORF">Dbus_chr3Rg1084</name>
</gene>
<proteinExistence type="predicted"/>
<keyword evidence="1" id="KW-0472">Membrane</keyword>
<feature type="transmembrane region" description="Helical" evidence="1">
    <location>
        <begin position="12"/>
        <end position="34"/>
    </location>
</feature>
<accession>A0A0M4EI90</accession>